<evidence type="ECO:0000256" key="8">
    <source>
        <dbReference type="HAMAP-Rule" id="MF_01161"/>
    </source>
</evidence>
<comment type="similarity">
    <text evidence="8">Belongs to the tRNA(Ile)-lysidine synthase family.</text>
</comment>
<dbReference type="InterPro" id="IPR011063">
    <property type="entry name" value="TilS/TtcA_N"/>
</dbReference>
<comment type="subcellular location">
    <subcellularLocation>
        <location evidence="1 8">Cytoplasm</location>
    </subcellularLocation>
</comment>
<evidence type="ECO:0000256" key="6">
    <source>
        <dbReference type="ARBA" id="ARBA00022840"/>
    </source>
</evidence>
<gene>
    <name evidence="8 10" type="primary">tilS</name>
    <name evidence="10" type="ORF">I6N95_23890</name>
</gene>
<keyword evidence="4 8" id="KW-0819">tRNA processing</keyword>
<dbReference type="Pfam" id="PF11734">
    <property type="entry name" value="TilS_C"/>
    <property type="match status" value="1"/>
</dbReference>
<evidence type="ECO:0000256" key="2">
    <source>
        <dbReference type="ARBA" id="ARBA00022490"/>
    </source>
</evidence>
<dbReference type="InterPro" id="IPR012094">
    <property type="entry name" value="tRNA_Ile_lys_synt"/>
</dbReference>
<dbReference type="GO" id="GO:0005524">
    <property type="term" value="F:ATP binding"/>
    <property type="evidence" value="ECO:0007669"/>
    <property type="project" value="UniProtKB-UniRule"/>
</dbReference>
<evidence type="ECO:0000256" key="5">
    <source>
        <dbReference type="ARBA" id="ARBA00022741"/>
    </source>
</evidence>
<evidence type="ECO:0000313" key="10">
    <source>
        <dbReference type="EMBL" id="MBP1044056.1"/>
    </source>
</evidence>
<keyword evidence="2 8" id="KW-0963">Cytoplasm</keyword>
<comment type="domain">
    <text evidence="8">The N-terminal region contains the highly conserved SGGXDS motif, predicted to be a P-loop motif involved in ATP binding.</text>
</comment>
<feature type="binding site" evidence="8">
    <location>
        <begin position="27"/>
        <end position="32"/>
    </location>
    <ligand>
        <name>ATP</name>
        <dbReference type="ChEBI" id="CHEBI:30616"/>
    </ligand>
</feature>
<evidence type="ECO:0000256" key="3">
    <source>
        <dbReference type="ARBA" id="ARBA00022598"/>
    </source>
</evidence>
<dbReference type="CDD" id="cd01992">
    <property type="entry name" value="TilS_N"/>
    <property type="match status" value="1"/>
</dbReference>
<evidence type="ECO:0000256" key="7">
    <source>
        <dbReference type="ARBA" id="ARBA00048539"/>
    </source>
</evidence>
<proteinExistence type="inferred from homology"/>
<dbReference type="GO" id="GO:0032267">
    <property type="term" value="F:tRNA(Ile)-lysidine synthase activity"/>
    <property type="evidence" value="ECO:0007669"/>
    <property type="project" value="UniProtKB-EC"/>
</dbReference>
<dbReference type="SUPFAM" id="SSF52402">
    <property type="entry name" value="Adenine nucleotide alpha hydrolases-like"/>
    <property type="match status" value="1"/>
</dbReference>
<dbReference type="NCBIfam" id="TIGR02432">
    <property type="entry name" value="lysidine_TilS_N"/>
    <property type="match status" value="1"/>
</dbReference>
<keyword evidence="3 8" id="KW-0436">Ligase</keyword>
<dbReference type="NCBIfam" id="TIGR02433">
    <property type="entry name" value="lysidine_TilS_C"/>
    <property type="match status" value="1"/>
</dbReference>
<reference evidence="10" key="1">
    <citation type="submission" date="2020-12" db="EMBL/GenBank/DDBJ databases">
        <title>Vagococcus allomyrinae sp. nov. and Enterococcus lavae sp. nov., isolated from the larvae of Allomyrina dichotoma.</title>
        <authorList>
            <person name="Lee S.D."/>
        </authorList>
    </citation>
    <scope>NUCLEOTIDE SEQUENCE</scope>
    <source>
        <strain evidence="10">BWB3-3</strain>
    </source>
</reference>
<dbReference type="AlphaFoldDB" id="A0A940PDG9"/>
<dbReference type="InterPro" id="IPR012795">
    <property type="entry name" value="tRNA_Ile_lys_synt_N"/>
</dbReference>
<dbReference type="InterPro" id="IPR012796">
    <property type="entry name" value="Lysidine-tRNA-synth_C"/>
</dbReference>
<dbReference type="GO" id="GO:0006400">
    <property type="term" value="P:tRNA modification"/>
    <property type="evidence" value="ECO:0007669"/>
    <property type="project" value="UniProtKB-UniRule"/>
</dbReference>
<dbReference type="InterPro" id="IPR014729">
    <property type="entry name" value="Rossmann-like_a/b/a_fold"/>
</dbReference>
<dbReference type="EMBL" id="JAEEGA010000021">
    <property type="protein sequence ID" value="MBP1044056.1"/>
    <property type="molecule type" value="Genomic_DNA"/>
</dbReference>
<dbReference type="HAMAP" id="MF_01161">
    <property type="entry name" value="tRNA_Ile_lys_synt"/>
    <property type="match status" value="1"/>
</dbReference>
<dbReference type="EC" id="6.3.4.19" evidence="8"/>
<dbReference type="SUPFAM" id="SSF56037">
    <property type="entry name" value="PheT/TilS domain"/>
    <property type="match status" value="1"/>
</dbReference>
<dbReference type="SMART" id="SM00977">
    <property type="entry name" value="TilS_C"/>
    <property type="match status" value="1"/>
</dbReference>
<dbReference type="PANTHER" id="PTHR43033:SF1">
    <property type="entry name" value="TRNA(ILE)-LYSIDINE SYNTHASE-RELATED"/>
    <property type="match status" value="1"/>
</dbReference>
<dbReference type="Gene3D" id="3.40.50.620">
    <property type="entry name" value="HUPs"/>
    <property type="match status" value="1"/>
</dbReference>
<dbReference type="Pfam" id="PF01171">
    <property type="entry name" value="ATP_bind_3"/>
    <property type="match status" value="1"/>
</dbReference>
<evidence type="ECO:0000259" key="9">
    <source>
        <dbReference type="SMART" id="SM00977"/>
    </source>
</evidence>
<keyword evidence="6 8" id="KW-0067">ATP-binding</keyword>
<evidence type="ECO:0000256" key="4">
    <source>
        <dbReference type="ARBA" id="ARBA00022694"/>
    </source>
</evidence>
<dbReference type="GO" id="GO:0005737">
    <property type="term" value="C:cytoplasm"/>
    <property type="evidence" value="ECO:0007669"/>
    <property type="project" value="UniProtKB-SubCell"/>
</dbReference>
<comment type="catalytic activity">
    <reaction evidence="7 8">
        <text>cytidine(34) in tRNA(Ile2) + L-lysine + ATP = lysidine(34) in tRNA(Ile2) + AMP + diphosphate + H(+)</text>
        <dbReference type="Rhea" id="RHEA:43744"/>
        <dbReference type="Rhea" id="RHEA-COMP:10625"/>
        <dbReference type="Rhea" id="RHEA-COMP:10670"/>
        <dbReference type="ChEBI" id="CHEBI:15378"/>
        <dbReference type="ChEBI" id="CHEBI:30616"/>
        <dbReference type="ChEBI" id="CHEBI:32551"/>
        <dbReference type="ChEBI" id="CHEBI:33019"/>
        <dbReference type="ChEBI" id="CHEBI:82748"/>
        <dbReference type="ChEBI" id="CHEBI:83665"/>
        <dbReference type="ChEBI" id="CHEBI:456215"/>
        <dbReference type="EC" id="6.3.4.19"/>
    </reaction>
</comment>
<protein>
    <recommendedName>
        <fullName evidence="8">tRNA(Ile)-lysidine synthase</fullName>
        <ecNumber evidence="8">6.3.4.19</ecNumber>
    </recommendedName>
    <alternativeName>
        <fullName evidence="8">tRNA(Ile)-2-lysyl-cytidine synthase</fullName>
    </alternativeName>
    <alternativeName>
        <fullName evidence="8">tRNA(Ile)-lysidine synthetase</fullName>
    </alternativeName>
</protein>
<evidence type="ECO:0000313" key="11">
    <source>
        <dbReference type="Proteomes" id="UP000674938"/>
    </source>
</evidence>
<sequence>MLARKFRELNKGEIFWRKNHRLLLAVSGGVDSMVLLHLLLSLPAEEQPFFAVAHVNHQLRAASQEEAAFLQTFCQANGIPLYVETWQAPLEGNLENQARQARYDFFTKICAEERFDCLVTAHHGDDQAETILMKIIDGSQLQNLVGIRPTSQRDGLIIHRPLLSFAKEDLMVWARAHQIVYFEDASNFEDAYFRNRIRNHIIPQFKAENANFLKHIHNFVKQITYANDIIEVKVNELWPKVIRTVDNQWFIDLRSFRSLSESQQYMLLVSLWQKALVVEGVPVNEGQLTQAMTMLNSDVGAQELHLAAGWRFEKNYQEATLTLRESPKTRTAAVQQIRLGQGVYLSQEEWLGFERVDQPLEIPDKLSDWQAFECPVGKALAQQSLSVRHVRPGDRIVYNQMGNHKKVNRIFIDAKVPLKKREQMWLVCDSLGEIIWIVPIRKSYLSIVKETDKIHYRLIYLKSCSTDGHQNFLKE</sequence>
<name>A0A940PDG9_9ENTE</name>
<comment type="function">
    <text evidence="8">Ligates lysine onto the cytidine present at position 34 of the AUA codon-specific tRNA(Ile) that contains the anticodon CAU, in an ATP-dependent manner. Cytidine is converted to lysidine, thus changing the amino acid specificity of the tRNA from methionine to isoleucine.</text>
</comment>
<evidence type="ECO:0000256" key="1">
    <source>
        <dbReference type="ARBA" id="ARBA00004496"/>
    </source>
</evidence>
<dbReference type="Proteomes" id="UP000674938">
    <property type="component" value="Unassembled WGS sequence"/>
</dbReference>
<keyword evidence="11" id="KW-1185">Reference proteome</keyword>
<keyword evidence="5 8" id="KW-0547">Nucleotide-binding</keyword>
<organism evidence="10 11">
    <name type="scientific">Vagococcus allomyrinae</name>
    <dbReference type="NCBI Taxonomy" id="2794353"/>
    <lineage>
        <taxon>Bacteria</taxon>
        <taxon>Bacillati</taxon>
        <taxon>Bacillota</taxon>
        <taxon>Bacilli</taxon>
        <taxon>Lactobacillales</taxon>
        <taxon>Enterococcaceae</taxon>
        <taxon>Vagococcus</taxon>
    </lineage>
</organism>
<feature type="domain" description="Lysidine-tRNA(Ile) synthetase C-terminal" evidence="9">
    <location>
        <begin position="385"/>
        <end position="460"/>
    </location>
</feature>
<dbReference type="RefSeq" id="WP_209532141.1">
    <property type="nucleotide sequence ID" value="NZ_JAEEGA010000021.1"/>
</dbReference>
<accession>A0A940PDG9</accession>
<dbReference type="PANTHER" id="PTHR43033">
    <property type="entry name" value="TRNA(ILE)-LYSIDINE SYNTHASE-RELATED"/>
    <property type="match status" value="1"/>
</dbReference>
<comment type="caution">
    <text evidence="10">The sequence shown here is derived from an EMBL/GenBank/DDBJ whole genome shotgun (WGS) entry which is preliminary data.</text>
</comment>